<dbReference type="Proteomes" id="UP000324897">
    <property type="component" value="Chromosome 1"/>
</dbReference>
<evidence type="ECO:0008006" key="4">
    <source>
        <dbReference type="Google" id="ProtNLM"/>
    </source>
</evidence>
<reference evidence="2 3" key="1">
    <citation type="journal article" date="2019" name="Sci. Rep.">
        <title>A high-quality genome of Eragrostis curvula grass provides insights into Poaceae evolution and supports new strategies to enhance forage quality.</title>
        <authorList>
            <person name="Carballo J."/>
            <person name="Santos B.A.C.M."/>
            <person name="Zappacosta D."/>
            <person name="Garbus I."/>
            <person name="Selva J.P."/>
            <person name="Gallo C.A."/>
            <person name="Diaz A."/>
            <person name="Albertini E."/>
            <person name="Caccamo M."/>
            <person name="Echenique V."/>
        </authorList>
    </citation>
    <scope>NUCLEOTIDE SEQUENCE [LARGE SCALE GENOMIC DNA]</scope>
    <source>
        <strain evidence="3">cv. Victoria</strain>
        <tissue evidence="2">Leaf</tissue>
    </source>
</reference>
<sequence length="254" mass="27907">MLTEFSQICLSSNTPSFQIYKMPKFKDDKRAAHANFSSGGAGGGFFIRRVESPGALAVRGVAGKHRRRRFISSSNNKENMPPVWAVKATPSKRRSPLPEWYPRTPLRDITTIAKAIQRSRLRIAAAQQQSQRPEQSPQSVNLTTPAQTEQDVPLSTESSLAVASSSGSTEKESVASSATILAEDNLKLLSTPAESSSKTASKPTDPVVADIVEKKLSSSIEQIEKMVKQNMKREPEAAQPSKRVILRRNLMSMR</sequence>
<name>A0A5J9V3P7_9POAL</name>
<evidence type="ECO:0000313" key="2">
    <source>
        <dbReference type="EMBL" id="TVU29991.1"/>
    </source>
</evidence>
<dbReference type="InterPro" id="IPR034590">
    <property type="entry name" value="POLYCHOME/GIG1"/>
</dbReference>
<dbReference type="EMBL" id="RWGY01000011">
    <property type="protein sequence ID" value="TVU29991.1"/>
    <property type="molecule type" value="Genomic_DNA"/>
</dbReference>
<feature type="compositionally biased region" description="Low complexity" evidence="1">
    <location>
        <begin position="154"/>
        <end position="168"/>
    </location>
</feature>
<proteinExistence type="predicted"/>
<dbReference type="GO" id="GO:0051783">
    <property type="term" value="P:regulation of nuclear division"/>
    <property type="evidence" value="ECO:0007669"/>
    <property type="project" value="InterPro"/>
</dbReference>
<protein>
    <recommendedName>
        <fullName evidence="4">Protein POLYCHOME</fullName>
    </recommendedName>
</protein>
<dbReference type="PANTHER" id="PTHR35119">
    <property type="entry name" value="PROTEIN POLYCHOME"/>
    <property type="match status" value="1"/>
</dbReference>
<evidence type="ECO:0000256" key="1">
    <source>
        <dbReference type="SAM" id="MobiDB-lite"/>
    </source>
</evidence>
<evidence type="ECO:0000313" key="3">
    <source>
        <dbReference type="Proteomes" id="UP000324897"/>
    </source>
</evidence>
<feature type="compositionally biased region" description="Low complexity" evidence="1">
    <location>
        <begin position="124"/>
        <end position="139"/>
    </location>
</feature>
<dbReference type="AlphaFoldDB" id="A0A5J9V3P7"/>
<dbReference type="PANTHER" id="PTHR35119:SF12">
    <property type="entry name" value="OS04G0472700 PROTEIN"/>
    <property type="match status" value="1"/>
</dbReference>
<accession>A0A5J9V3P7</accession>
<dbReference type="OrthoDB" id="1916775at2759"/>
<dbReference type="GO" id="GO:0005634">
    <property type="term" value="C:nucleus"/>
    <property type="evidence" value="ECO:0007669"/>
    <property type="project" value="InterPro"/>
</dbReference>
<gene>
    <name evidence="2" type="ORF">EJB05_21591</name>
</gene>
<keyword evidence="3" id="KW-1185">Reference proteome</keyword>
<feature type="region of interest" description="Disordered" evidence="1">
    <location>
        <begin position="123"/>
        <end position="176"/>
    </location>
</feature>
<comment type="caution">
    <text evidence="2">The sequence shown here is derived from an EMBL/GenBank/DDBJ whole genome shotgun (WGS) entry which is preliminary data.</text>
</comment>
<organism evidence="2 3">
    <name type="scientific">Eragrostis curvula</name>
    <name type="common">weeping love grass</name>
    <dbReference type="NCBI Taxonomy" id="38414"/>
    <lineage>
        <taxon>Eukaryota</taxon>
        <taxon>Viridiplantae</taxon>
        <taxon>Streptophyta</taxon>
        <taxon>Embryophyta</taxon>
        <taxon>Tracheophyta</taxon>
        <taxon>Spermatophyta</taxon>
        <taxon>Magnoliopsida</taxon>
        <taxon>Liliopsida</taxon>
        <taxon>Poales</taxon>
        <taxon>Poaceae</taxon>
        <taxon>PACMAD clade</taxon>
        <taxon>Chloridoideae</taxon>
        <taxon>Eragrostideae</taxon>
        <taxon>Eragrostidinae</taxon>
        <taxon>Eragrostis</taxon>
    </lineage>
</organism>
<feature type="compositionally biased region" description="Polar residues" evidence="1">
    <location>
        <begin position="140"/>
        <end position="150"/>
    </location>
</feature>
<dbReference type="Gramene" id="TVU29991">
    <property type="protein sequence ID" value="TVU29991"/>
    <property type="gene ID" value="EJB05_21591"/>
</dbReference>